<name>A0A5N6MJX4_9ASTR</name>
<sequence length="96" mass="11023">MSSQRNRCCVGLIGLVYGLHGSGYEPGQQANGSYGLVRSCTWRNCQIEEGSIYEGKEETDLCDRRSVLREQRKECEDRLLLQQHRPLKETDTGEDW</sequence>
<keyword evidence="2" id="KW-1185">Reference proteome</keyword>
<evidence type="ECO:0000313" key="2">
    <source>
        <dbReference type="Proteomes" id="UP000326396"/>
    </source>
</evidence>
<gene>
    <name evidence="1" type="ORF">E3N88_29502</name>
</gene>
<accession>A0A5N6MJX4</accession>
<dbReference type="AlphaFoldDB" id="A0A5N6MJX4"/>
<organism evidence="1 2">
    <name type="scientific">Mikania micrantha</name>
    <name type="common">bitter vine</name>
    <dbReference type="NCBI Taxonomy" id="192012"/>
    <lineage>
        <taxon>Eukaryota</taxon>
        <taxon>Viridiplantae</taxon>
        <taxon>Streptophyta</taxon>
        <taxon>Embryophyta</taxon>
        <taxon>Tracheophyta</taxon>
        <taxon>Spermatophyta</taxon>
        <taxon>Magnoliopsida</taxon>
        <taxon>eudicotyledons</taxon>
        <taxon>Gunneridae</taxon>
        <taxon>Pentapetalae</taxon>
        <taxon>asterids</taxon>
        <taxon>campanulids</taxon>
        <taxon>Asterales</taxon>
        <taxon>Asteraceae</taxon>
        <taxon>Asteroideae</taxon>
        <taxon>Heliantheae alliance</taxon>
        <taxon>Eupatorieae</taxon>
        <taxon>Mikania</taxon>
    </lineage>
</organism>
<dbReference type="EMBL" id="SZYD01000015">
    <property type="protein sequence ID" value="KAD3640279.1"/>
    <property type="molecule type" value="Genomic_DNA"/>
</dbReference>
<comment type="caution">
    <text evidence="1">The sequence shown here is derived from an EMBL/GenBank/DDBJ whole genome shotgun (WGS) entry which is preliminary data.</text>
</comment>
<reference evidence="1 2" key="1">
    <citation type="submission" date="2019-05" db="EMBL/GenBank/DDBJ databases">
        <title>Mikania micrantha, genome provides insights into the molecular mechanism of rapid growth.</title>
        <authorList>
            <person name="Liu B."/>
        </authorList>
    </citation>
    <scope>NUCLEOTIDE SEQUENCE [LARGE SCALE GENOMIC DNA]</scope>
    <source>
        <strain evidence="1">NLD-2019</strain>
        <tissue evidence="1">Leaf</tissue>
    </source>
</reference>
<protein>
    <submittedName>
        <fullName evidence="1">Uncharacterized protein</fullName>
    </submittedName>
</protein>
<evidence type="ECO:0000313" key="1">
    <source>
        <dbReference type="EMBL" id="KAD3640279.1"/>
    </source>
</evidence>
<dbReference type="Proteomes" id="UP000326396">
    <property type="component" value="Linkage Group LG5"/>
</dbReference>
<proteinExistence type="predicted"/>